<dbReference type="PANTHER" id="PTHR22754:SF32">
    <property type="entry name" value="DISCO-INTERACTING PROTEIN 2"/>
    <property type="match status" value="1"/>
</dbReference>
<dbReference type="PANTHER" id="PTHR22754">
    <property type="entry name" value="DISCO-INTERACTING PROTEIN 2 DIP2 -RELATED"/>
    <property type="match status" value="1"/>
</dbReference>
<evidence type="ECO:0000313" key="6">
    <source>
        <dbReference type="EMBL" id="GIJ24298.1"/>
    </source>
</evidence>
<evidence type="ECO:0000259" key="5">
    <source>
        <dbReference type="PROSITE" id="PS50075"/>
    </source>
</evidence>
<dbReference type="InterPro" id="IPR000873">
    <property type="entry name" value="AMP-dep_synth/lig_dom"/>
</dbReference>
<dbReference type="InterPro" id="IPR009081">
    <property type="entry name" value="PP-bd_ACP"/>
</dbReference>
<accession>A0ABQ4J283</accession>
<dbReference type="InterPro" id="IPR036736">
    <property type="entry name" value="ACP-like_sf"/>
</dbReference>
<dbReference type="EMBL" id="BOPB01000031">
    <property type="protein sequence ID" value="GIJ24298.1"/>
    <property type="molecule type" value="Genomic_DNA"/>
</dbReference>
<comment type="cofactor">
    <cofactor evidence="1">
        <name>pantetheine 4'-phosphate</name>
        <dbReference type="ChEBI" id="CHEBI:47942"/>
    </cofactor>
</comment>
<dbReference type="Gene3D" id="3.40.50.12780">
    <property type="entry name" value="N-terminal domain of ligase-like"/>
    <property type="match status" value="1"/>
</dbReference>
<dbReference type="InterPro" id="IPR023213">
    <property type="entry name" value="CAT-like_dom_sf"/>
</dbReference>
<feature type="region of interest" description="Disordered" evidence="4">
    <location>
        <begin position="679"/>
        <end position="701"/>
    </location>
</feature>
<dbReference type="InterPro" id="IPR045851">
    <property type="entry name" value="AMP-bd_C_sf"/>
</dbReference>
<dbReference type="RefSeq" id="WP_204003770.1">
    <property type="nucleotide sequence ID" value="NZ_BOPB01000031.1"/>
</dbReference>
<dbReference type="SUPFAM" id="SSF52777">
    <property type="entry name" value="CoA-dependent acyltransferases"/>
    <property type="match status" value="2"/>
</dbReference>
<dbReference type="InterPro" id="IPR042099">
    <property type="entry name" value="ANL_N_sf"/>
</dbReference>
<evidence type="ECO:0000313" key="7">
    <source>
        <dbReference type="Proteomes" id="UP000643165"/>
    </source>
</evidence>
<dbReference type="InterPro" id="IPR001242">
    <property type="entry name" value="Condensation_dom"/>
</dbReference>
<sequence length="1136" mass="124475">MTSVAEFPSIPAALSHWARQRPDAVAFTFVQAGGAVEQLTYAQLEEHALRVAVSLRNSTRPGDRVLLILPPGLDFLIAFLGCLYGDVVAVPLYPPRPGARLDRIESVVRSCRPAHAVTTDLFVEQLTDVVGGDATASMRIHPLKSLVNQEHGSGGVTLARSAPTGEGLAFLQYTSGSTGHPKGVMVSHRNLVQNEEAIAEGFGIRPDDVVLSWLPMYHDMGLIGTALLPVYRGIPSVLLDTFAFIHDPMMWPLAMDRFGATCSGGPNFAYQLLVDRYDQARLADVDLRRWRIAFNGAEPVRARTMGDFATYYGAHGFDRNAFFPCYGLAEATLFVSGAEPQAGYRSRYVSRRELAQGRLVELPEETTGDGTRIVSSGYPARHTEIVIRGADNRVVPDGEIGEICVRGPGVAQGYWDDGTATREAFHAEVHGREGHYLRTGDLGFRWQGELYPVSRSKDLLIVAGRNFYPHDVETVALSACADLRGGSAAAFHPDPSAAPVVLVAEVARASLTRLRDPAAVAEVVAEVRRAVGVECDLQLAEVVLAYPGSLPKTSSGKIRRAETRTRHLTGRLRVLTHGENRPSRPTTPTADQLDGLHLRDGDTRRQVVRQLLTALVTDAGQHLTPSDWARPLAALGLDSLRTATVKVRCEQLLDRPLDSRLFTSDRTLDEVVESVVVLTGQPPEPAQQETPSGSTQRTAPAADGQVQMQFYDEFHPQDTAHNLTTAVRLSRRYEADLLRTAVSATVARHQALRTVLGAPGDGVQIVRDAPRFDWSQVTLTDAGDPADAFLREVADRRFSLTDGPLIRAAAVLTPEATIFALVCHHAIVDHWSMRVIVMEILSELPGVRLGGELPVTERGDILQRQRWLSDRMAHESAQRRVTALADRWRPLRDHLLFPTGRTGTTPGRNPAAIIDFDVAGAADLYRRAQRRGHTPFVTLVAAYLRALHRITGEQRVVIGTPHHGRDDWRFADTVGYLVNMLPLAGHFDGEERLEQIEDRSRVELRNALADADLPFARLVKALSPERHGQTPLFQATLTFQQSADGLLDDGFSIPSSGCRQRLGEVEASVVDVPPRDVAFTVSLYGSRHTDRLVFRLVYQQERIDAATAARIVAEFQSALSEIATPGAPPQIEEAAR</sequence>
<keyword evidence="3" id="KW-0436">Ligase</keyword>
<keyword evidence="7" id="KW-1185">Reference proteome</keyword>
<gene>
    <name evidence="6" type="ORF">Vlu01_49220</name>
</gene>
<dbReference type="CDD" id="cd05931">
    <property type="entry name" value="FAAL"/>
    <property type="match status" value="1"/>
</dbReference>
<evidence type="ECO:0000256" key="1">
    <source>
        <dbReference type="ARBA" id="ARBA00001957"/>
    </source>
</evidence>
<dbReference type="InterPro" id="IPR020845">
    <property type="entry name" value="AMP-binding_CS"/>
</dbReference>
<dbReference type="InterPro" id="IPR040097">
    <property type="entry name" value="FAAL/FAAC"/>
</dbReference>
<comment type="similarity">
    <text evidence="2">Belongs to the ATP-dependent AMP-binding enzyme family.</text>
</comment>
<dbReference type="PROSITE" id="PS00455">
    <property type="entry name" value="AMP_BINDING"/>
    <property type="match status" value="1"/>
</dbReference>
<dbReference type="Pfam" id="PF00668">
    <property type="entry name" value="Condensation"/>
    <property type="match status" value="1"/>
</dbReference>
<comment type="caution">
    <text evidence="6">The sequence shown here is derived from an EMBL/GenBank/DDBJ whole genome shotgun (WGS) entry which is preliminary data.</text>
</comment>
<feature type="domain" description="Carrier" evidence="5">
    <location>
        <begin position="602"/>
        <end position="679"/>
    </location>
</feature>
<evidence type="ECO:0000256" key="2">
    <source>
        <dbReference type="ARBA" id="ARBA00006432"/>
    </source>
</evidence>
<protein>
    <recommendedName>
        <fullName evidence="5">Carrier domain-containing protein</fullName>
    </recommendedName>
</protein>
<dbReference type="Pfam" id="PF00501">
    <property type="entry name" value="AMP-binding"/>
    <property type="match status" value="1"/>
</dbReference>
<dbReference type="Gene3D" id="3.30.559.30">
    <property type="entry name" value="Nonribosomal peptide synthetase, condensation domain"/>
    <property type="match status" value="1"/>
</dbReference>
<dbReference type="Gene3D" id="3.30.559.10">
    <property type="entry name" value="Chloramphenicol acetyltransferase-like domain"/>
    <property type="match status" value="1"/>
</dbReference>
<organism evidence="6 7">
    <name type="scientific">Micromonospora lutea</name>
    <dbReference type="NCBI Taxonomy" id="419825"/>
    <lineage>
        <taxon>Bacteria</taxon>
        <taxon>Bacillati</taxon>
        <taxon>Actinomycetota</taxon>
        <taxon>Actinomycetes</taxon>
        <taxon>Micromonosporales</taxon>
        <taxon>Micromonosporaceae</taxon>
        <taxon>Micromonospora</taxon>
    </lineage>
</organism>
<feature type="compositionally biased region" description="Polar residues" evidence="4">
    <location>
        <begin position="687"/>
        <end position="698"/>
    </location>
</feature>
<evidence type="ECO:0000256" key="4">
    <source>
        <dbReference type="SAM" id="MobiDB-lite"/>
    </source>
</evidence>
<dbReference type="SUPFAM" id="SSF56801">
    <property type="entry name" value="Acetyl-CoA synthetase-like"/>
    <property type="match status" value="1"/>
</dbReference>
<reference evidence="6 7" key="1">
    <citation type="submission" date="2021-01" db="EMBL/GenBank/DDBJ databases">
        <title>Whole genome shotgun sequence of Verrucosispora lutea NBRC 106530.</title>
        <authorList>
            <person name="Komaki H."/>
            <person name="Tamura T."/>
        </authorList>
    </citation>
    <scope>NUCLEOTIDE SEQUENCE [LARGE SCALE GENOMIC DNA]</scope>
    <source>
        <strain evidence="6 7">NBRC 106530</strain>
    </source>
</reference>
<dbReference type="SUPFAM" id="SSF47336">
    <property type="entry name" value="ACP-like"/>
    <property type="match status" value="1"/>
</dbReference>
<name>A0ABQ4J283_9ACTN</name>
<dbReference type="PROSITE" id="PS50075">
    <property type="entry name" value="CARRIER"/>
    <property type="match status" value="1"/>
</dbReference>
<proteinExistence type="inferred from homology"/>
<dbReference type="Gene3D" id="3.30.300.30">
    <property type="match status" value="1"/>
</dbReference>
<dbReference type="Proteomes" id="UP000643165">
    <property type="component" value="Unassembled WGS sequence"/>
</dbReference>
<evidence type="ECO:0000256" key="3">
    <source>
        <dbReference type="ARBA" id="ARBA00022598"/>
    </source>
</evidence>